<dbReference type="InterPro" id="IPR058205">
    <property type="entry name" value="D-LDH-like"/>
</dbReference>
<evidence type="ECO:0000259" key="5">
    <source>
        <dbReference type="Pfam" id="PF00389"/>
    </source>
</evidence>
<dbReference type="GO" id="GO:0051287">
    <property type="term" value="F:NAD binding"/>
    <property type="evidence" value="ECO:0007669"/>
    <property type="project" value="InterPro"/>
</dbReference>
<dbReference type="InterPro" id="IPR058206">
    <property type="entry name" value="VanH"/>
</dbReference>
<evidence type="ECO:0000313" key="7">
    <source>
        <dbReference type="EMBL" id="AMN85479.1"/>
    </source>
</evidence>
<reference evidence="7" key="1">
    <citation type="journal article" date="2016" name="J. Antimicrob. Chemother.">
        <title>Characterization of a genomic island harbouring a new vanD allele from Enterococcus faecium N15-508 isolated in Canada.</title>
        <authorList>
            <person name="Boyd D.A."/>
            <person name="Lalancette C."/>
            <person name="Levesque S."/>
            <person name="Golding G.R."/>
        </authorList>
    </citation>
    <scope>NUCLEOTIDE SEQUENCE</scope>
    <source>
        <strain evidence="7">N15-508</strain>
    </source>
</reference>
<dbReference type="PROSITE" id="PS00670">
    <property type="entry name" value="D_2_HYDROXYACID_DH_2"/>
    <property type="match status" value="1"/>
</dbReference>
<dbReference type="GO" id="GO:0008720">
    <property type="term" value="F:D-lactate dehydrogenase (NAD+) activity"/>
    <property type="evidence" value="ECO:0007669"/>
    <property type="project" value="TreeGrafter"/>
</dbReference>
<dbReference type="Pfam" id="PF00389">
    <property type="entry name" value="2-Hacid_dh"/>
    <property type="match status" value="1"/>
</dbReference>
<dbReference type="Pfam" id="PF02826">
    <property type="entry name" value="2-Hacid_dh_C"/>
    <property type="match status" value="1"/>
</dbReference>
<dbReference type="NCBIfam" id="NF000004">
    <property type="entry name" value="vanH-D"/>
    <property type="match status" value="1"/>
</dbReference>
<dbReference type="InterPro" id="IPR029753">
    <property type="entry name" value="D-isomer_DH_CS"/>
</dbReference>
<organism evidence="7">
    <name type="scientific">Enterococcus faecium</name>
    <name type="common">Streptococcus faecium</name>
    <dbReference type="NCBI Taxonomy" id="1352"/>
    <lineage>
        <taxon>Bacteria</taxon>
        <taxon>Bacillati</taxon>
        <taxon>Bacillota</taxon>
        <taxon>Bacilli</taxon>
        <taxon>Lactobacillales</taxon>
        <taxon>Enterococcaceae</taxon>
        <taxon>Enterococcus</taxon>
    </lineage>
</organism>
<dbReference type="PROSITE" id="PS00671">
    <property type="entry name" value="D_2_HYDROXYACID_DH_3"/>
    <property type="match status" value="1"/>
</dbReference>
<dbReference type="InterPro" id="IPR036291">
    <property type="entry name" value="NAD(P)-bd_dom_sf"/>
</dbReference>
<comment type="similarity">
    <text evidence="1 4">Belongs to the D-isomer specific 2-hydroxyacid dehydrogenase family.</text>
</comment>
<keyword evidence="2 4" id="KW-0560">Oxidoreductase</keyword>
<dbReference type="NCBIfam" id="NF000492">
    <property type="entry name" value="vanH_gen"/>
    <property type="match status" value="1"/>
</dbReference>
<evidence type="ECO:0000256" key="4">
    <source>
        <dbReference type="RuleBase" id="RU003719"/>
    </source>
</evidence>
<evidence type="ECO:0000256" key="2">
    <source>
        <dbReference type="ARBA" id="ARBA00023002"/>
    </source>
</evidence>
<keyword evidence="3" id="KW-0520">NAD</keyword>
<evidence type="ECO:0000256" key="1">
    <source>
        <dbReference type="ARBA" id="ARBA00005854"/>
    </source>
</evidence>
<sequence>MKKKIDITVYGCEPDEAAVFNKLSYEFGVTVSLIKEAVSENNAKLAAGCRCISVSHKAELSEPLLFELKNAGVKYICTRSLGFNHIDIQAAGKMGMTIGTVAYSPGSVADYAIMLMLMLMRGTKSVIHRAERQNYCLNNLRGKELRDMTVGVIGTGRIGQAVMERLKGFGCTVLAYDRNHKAEADYVSFCELLQSSDIITLHVPLAEDTLYMIGREQLEMMKKGTLLINTARGALVDTEALVDALEDGRIGGAALDVLEGEEGIFYYDCTHKALDHPYLSALQRMPNVIVTPHTAYHTERVLVDTVSNTIRNCLNFERSLGNV</sequence>
<dbReference type="SUPFAM" id="SSF51735">
    <property type="entry name" value="NAD(P)-binding Rossmann-fold domains"/>
    <property type="match status" value="1"/>
</dbReference>
<dbReference type="InterPro" id="IPR006140">
    <property type="entry name" value="D-isomer_DH_NAD-bd"/>
</dbReference>
<feature type="domain" description="D-isomer specific 2-hydroxyacid dehydrogenase catalytic" evidence="5">
    <location>
        <begin position="14"/>
        <end position="317"/>
    </location>
</feature>
<dbReference type="Gene3D" id="3.40.50.720">
    <property type="entry name" value="NAD(P)-binding Rossmann-like Domain"/>
    <property type="match status" value="2"/>
</dbReference>
<proteinExistence type="inferred from homology"/>
<accession>A0A140GXE0</accession>
<dbReference type="EMBL" id="KT825491">
    <property type="protein sequence ID" value="AMN85479.1"/>
    <property type="molecule type" value="Genomic_DNA"/>
</dbReference>
<dbReference type="PANTHER" id="PTHR43026:SF1">
    <property type="entry name" value="2-HYDROXYACID DEHYDROGENASE HOMOLOG 1-RELATED"/>
    <property type="match status" value="1"/>
</dbReference>
<dbReference type="PANTHER" id="PTHR43026">
    <property type="entry name" value="2-HYDROXYACID DEHYDROGENASE HOMOLOG 1-RELATED"/>
    <property type="match status" value="1"/>
</dbReference>
<dbReference type="AlphaFoldDB" id="A0A140GXE0"/>
<dbReference type="InterPro" id="IPR029752">
    <property type="entry name" value="D-isomer_DH_CS1"/>
</dbReference>
<dbReference type="InterPro" id="IPR006139">
    <property type="entry name" value="D-isomer_2_OHA_DH_cat_dom"/>
</dbReference>
<name>A0A140GXE0_ENTFC</name>
<protein>
    <submittedName>
        <fullName evidence="7">VanHD lactate dehydrogenase</fullName>
    </submittedName>
</protein>
<dbReference type="SUPFAM" id="SSF52283">
    <property type="entry name" value="Formate/glycerate dehydrogenase catalytic domain-like"/>
    <property type="match status" value="1"/>
</dbReference>
<evidence type="ECO:0000256" key="3">
    <source>
        <dbReference type="ARBA" id="ARBA00023027"/>
    </source>
</evidence>
<evidence type="ECO:0000259" key="6">
    <source>
        <dbReference type="Pfam" id="PF02826"/>
    </source>
</evidence>
<feature type="domain" description="D-isomer specific 2-hydroxyacid dehydrogenase NAD-binding" evidence="6">
    <location>
        <begin position="113"/>
        <end position="295"/>
    </location>
</feature>
<dbReference type="CDD" id="cd12185">
    <property type="entry name" value="HGDH_LDH_like"/>
    <property type="match status" value="1"/>
</dbReference>
<dbReference type="PROSITE" id="PS00065">
    <property type="entry name" value="D_2_HYDROXYACID_DH_1"/>
    <property type="match status" value="1"/>
</dbReference>